<evidence type="ECO:0000313" key="2">
    <source>
        <dbReference type="Proteomes" id="UP000324800"/>
    </source>
</evidence>
<organism evidence="1 2">
    <name type="scientific">Streblomastix strix</name>
    <dbReference type="NCBI Taxonomy" id="222440"/>
    <lineage>
        <taxon>Eukaryota</taxon>
        <taxon>Metamonada</taxon>
        <taxon>Preaxostyla</taxon>
        <taxon>Oxymonadida</taxon>
        <taxon>Streblomastigidae</taxon>
        <taxon>Streblomastix</taxon>
    </lineage>
</organism>
<evidence type="ECO:0008006" key="3">
    <source>
        <dbReference type="Google" id="ProtNLM"/>
    </source>
</evidence>
<evidence type="ECO:0000313" key="1">
    <source>
        <dbReference type="EMBL" id="KAA6388276.1"/>
    </source>
</evidence>
<sequence length="208" mass="24943">MIDREQRIRRRSALRASPKRKIGSILMNSTPQRMEKRIGKQIFKEKENGIGTKAKEYIQAWKMIRKEDFINKGVYLKFKDKNSQQKQKERKILSQFKGIFEEKQAYQQMLKEELEKVIVTSIQQNQVKWWNHTFLIKKPNVTWRKILDAIKLNKEIKKLLFKKYSLEEEQYLANQMDYATSLDLKSAFHLISVSSNSIPYLVFNFNIY</sequence>
<dbReference type="InterPro" id="IPR043128">
    <property type="entry name" value="Rev_trsase/Diguanyl_cyclase"/>
</dbReference>
<dbReference type="AlphaFoldDB" id="A0A5J4W166"/>
<dbReference type="EMBL" id="SNRW01004046">
    <property type="protein sequence ID" value="KAA6388276.1"/>
    <property type="molecule type" value="Genomic_DNA"/>
</dbReference>
<proteinExistence type="predicted"/>
<dbReference type="Gene3D" id="3.10.10.10">
    <property type="entry name" value="HIV Type 1 Reverse Transcriptase, subunit A, domain 1"/>
    <property type="match status" value="1"/>
</dbReference>
<protein>
    <recommendedName>
        <fullName evidence="3">Reverse transcriptase domain-containing protein</fullName>
    </recommendedName>
</protein>
<dbReference type="Gene3D" id="3.30.70.270">
    <property type="match status" value="1"/>
</dbReference>
<comment type="caution">
    <text evidence="1">The sequence shown here is derived from an EMBL/GenBank/DDBJ whole genome shotgun (WGS) entry which is preliminary data.</text>
</comment>
<dbReference type="SUPFAM" id="SSF56672">
    <property type="entry name" value="DNA/RNA polymerases"/>
    <property type="match status" value="1"/>
</dbReference>
<name>A0A5J4W166_9EUKA</name>
<dbReference type="Proteomes" id="UP000324800">
    <property type="component" value="Unassembled WGS sequence"/>
</dbReference>
<accession>A0A5J4W166</accession>
<gene>
    <name evidence="1" type="ORF">EZS28_016193</name>
</gene>
<dbReference type="InterPro" id="IPR043502">
    <property type="entry name" value="DNA/RNA_pol_sf"/>
</dbReference>
<reference evidence="1 2" key="1">
    <citation type="submission" date="2019-03" db="EMBL/GenBank/DDBJ databases">
        <title>Single cell metagenomics reveals metabolic interactions within the superorganism composed of flagellate Streblomastix strix and complex community of Bacteroidetes bacteria on its surface.</title>
        <authorList>
            <person name="Treitli S.C."/>
            <person name="Kolisko M."/>
            <person name="Husnik F."/>
            <person name="Keeling P."/>
            <person name="Hampl V."/>
        </authorList>
    </citation>
    <scope>NUCLEOTIDE SEQUENCE [LARGE SCALE GENOMIC DNA]</scope>
    <source>
        <strain evidence="1">ST1C</strain>
    </source>
</reference>